<evidence type="ECO:0008006" key="3">
    <source>
        <dbReference type="Google" id="ProtNLM"/>
    </source>
</evidence>
<dbReference type="Proteomes" id="UP001218188">
    <property type="component" value="Unassembled WGS sequence"/>
</dbReference>
<dbReference type="AlphaFoldDB" id="A0AAD6XDX3"/>
<name>A0AAD6XDX3_9AGAR</name>
<feature type="non-terminal residue" evidence="1">
    <location>
        <position position="1"/>
    </location>
</feature>
<keyword evidence="2" id="KW-1185">Reference proteome</keyword>
<accession>A0AAD6XDX3</accession>
<protein>
    <recommendedName>
        <fullName evidence="3">F-box domain-containing protein</fullName>
    </recommendedName>
</protein>
<dbReference type="Gene3D" id="1.20.1280.50">
    <property type="match status" value="1"/>
</dbReference>
<organism evidence="1 2">
    <name type="scientific">Mycena alexandri</name>
    <dbReference type="NCBI Taxonomy" id="1745969"/>
    <lineage>
        <taxon>Eukaryota</taxon>
        <taxon>Fungi</taxon>
        <taxon>Dikarya</taxon>
        <taxon>Basidiomycota</taxon>
        <taxon>Agaricomycotina</taxon>
        <taxon>Agaricomycetes</taxon>
        <taxon>Agaricomycetidae</taxon>
        <taxon>Agaricales</taxon>
        <taxon>Marasmiineae</taxon>
        <taxon>Mycenaceae</taxon>
        <taxon>Mycena</taxon>
    </lineage>
</organism>
<evidence type="ECO:0000313" key="1">
    <source>
        <dbReference type="EMBL" id="KAJ7044750.1"/>
    </source>
</evidence>
<proteinExistence type="predicted"/>
<evidence type="ECO:0000313" key="2">
    <source>
        <dbReference type="Proteomes" id="UP001218188"/>
    </source>
</evidence>
<dbReference type="EMBL" id="JARJCM010000006">
    <property type="protein sequence ID" value="KAJ7044750.1"/>
    <property type="molecule type" value="Genomic_DNA"/>
</dbReference>
<reference evidence="1" key="1">
    <citation type="submission" date="2023-03" db="EMBL/GenBank/DDBJ databases">
        <title>Massive genome expansion in bonnet fungi (Mycena s.s.) driven by repeated elements and novel gene families across ecological guilds.</title>
        <authorList>
            <consortium name="Lawrence Berkeley National Laboratory"/>
            <person name="Harder C.B."/>
            <person name="Miyauchi S."/>
            <person name="Viragh M."/>
            <person name="Kuo A."/>
            <person name="Thoen E."/>
            <person name="Andreopoulos B."/>
            <person name="Lu D."/>
            <person name="Skrede I."/>
            <person name="Drula E."/>
            <person name="Henrissat B."/>
            <person name="Morin E."/>
            <person name="Kohler A."/>
            <person name="Barry K."/>
            <person name="LaButti K."/>
            <person name="Morin E."/>
            <person name="Salamov A."/>
            <person name="Lipzen A."/>
            <person name="Mereny Z."/>
            <person name="Hegedus B."/>
            <person name="Baldrian P."/>
            <person name="Stursova M."/>
            <person name="Weitz H."/>
            <person name="Taylor A."/>
            <person name="Grigoriev I.V."/>
            <person name="Nagy L.G."/>
            <person name="Martin F."/>
            <person name="Kauserud H."/>
        </authorList>
    </citation>
    <scope>NUCLEOTIDE SEQUENCE</scope>
    <source>
        <strain evidence="1">CBHHK200</strain>
    </source>
</reference>
<comment type="caution">
    <text evidence="1">The sequence shown here is derived from an EMBL/GenBank/DDBJ whole genome shotgun (WGS) entry which is preliminary data.</text>
</comment>
<gene>
    <name evidence="1" type="ORF">C8F04DRAFT_941537</name>
</gene>
<sequence length="164" mass="18556">YPVPTLPPEITSEIFLRCLPEMRELNVVNPREAPLLWTHVCSAWRQIACSTPRLWTTFYITEKHGYLDDLANIAETWFTRAGKCALSVKFHGSVTNDTDFAILLPGLRRHAREVRSLELHAGVGDFIMMPPLECVSLQKLSIHLLGYLLEHTPVEISAHIVGLL</sequence>